<name>A0A8H5X5J6_9HYPO</name>
<dbReference type="EMBL" id="JAAOAK010000122">
    <property type="protein sequence ID" value="KAF5688142.1"/>
    <property type="molecule type" value="Genomic_DNA"/>
</dbReference>
<evidence type="ECO:0000313" key="1">
    <source>
        <dbReference type="EMBL" id="KAF5688142.1"/>
    </source>
</evidence>
<reference evidence="1 2" key="1">
    <citation type="submission" date="2020-05" db="EMBL/GenBank/DDBJ databases">
        <title>Identification and distribution of gene clusters putatively required for synthesis of sphingolipid metabolism inhibitors in phylogenetically diverse species of the filamentous fungus Fusarium.</title>
        <authorList>
            <person name="Kim H.-S."/>
            <person name="Busman M."/>
            <person name="Brown D.W."/>
            <person name="Divon H."/>
            <person name="Uhlig S."/>
            <person name="Proctor R.H."/>
        </authorList>
    </citation>
    <scope>NUCLEOTIDE SEQUENCE [LARGE SCALE GENOMIC DNA]</scope>
    <source>
        <strain evidence="1 2">NRRL 25311</strain>
    </source>
</reference>
<dbReference type="Proteomes" id="UP000562682">
    <property type="component" value="Unassembled WGS sequence"/>
</dbReference>
<gene>
    <name evidence="1" type="ORF">FDENT_4984</name>
</gene>
<organism evidence="1 2">
    <name type="scientific">Fusarium denticulatum</name>
    <dbReference type="NCBI Taxonomy" id="48507"/>
    <lineage>
        <taxon>Eukaryota</taxon>
        <taxon>Fungi</taxon>
        <taxon>Dikarya</taxon>
        <taxon>Ascomycota</taxon>
        <taxon>Pezizomycotina</taxon>
        <taxon>Sordariomycetes</taxon>
        <taxon>Hypocreomycetidae</taxon>
        <taxon>Hypocreales</taxon>
        <taxon>Nectriaceae</taxon>
        <taxon>Fusarium</taxon>
        <taxon>Fusarium fujikuroi species complex</taxon>
    </lineage>
</organism>
<accession>A0A8H5X5J6</accession>
<proteinExistence type="predicted"/>
<dbReference type="AlphaFoldDB" id="A0A8H5X5J6"/>
<comment type="caution">
    <text evidence="1">The sequence shown here is derived from an EMBL/GenBank/DDBJ whole genome shotgun (WGS) entry which is preliminary data.</text>
</comment>
<protein>
    <submittedName>
        <fullName evidence="1">Uncharacterized protein</fullName>
    </submittedName>
</protein>
<evidence type="ECO:0000313" key="2">
    <source>
        <dbReference type="Proteomes" id="UP000562682"/>
    </source>
</evidence>
<sequence>MFPRPDRPGSIRYRTVDLLNTTGLTFFFLRGFIVAVHSHKANAPVAESTIQNFSQYERDQPASDRRGGYLAKTNRGTYLFGPYHCYTDTRDVSGNEPSVLVHNVPIEGVGGSLGIVTEHNFESEPLLSFPCYHNDDMDPLDLDCINTVAPAKNVTHAHVYYDRRNGHGKGLLLKYANGAQRAVGQCRFGIDPFKAYQEPSWFCSRDIYDPESFEETGSCVVECTTVTDNHKHEPCDIDDWQCMRAGAGLFLEFQCDNKTDTFGMYIRHGEEEDDD</sequence>
<keyword evidence="2" id="KW-1185">Reference proteome</keyword>